<evidence type="ECO:0000256" key="1">
    <source>
        <dbReference type="ARBA" id="ARBA00023015"/>
    </source>
</evidence>
<dbReference type="PANTHER" id="PTHR33204:SF39">
    <property type="entry name" value="TRANSCRIPTIONAL REGULATORY PROTEIN"/>
    <property type="match status" value="1"/>
</dbReference>
<evidence type="ECO:0000256" key="2">
    <source>
        <dbReference type="ARBA" id="ARBA00023125"/>
    </source>
</evidence>
<gene>
    <name evidence="5" type="ORF">C5L39_03645</name>
</gene>
<accession>A0A3M8K8B2</accession>
<organism evidence="5 6">
    <name type="scientific">Corynebacterium alimapuense</name>
    <dbReference type="NCBI Taxonomy" id="1576874"/>
    <lineage>
        <taxon>Bacteria</taxon>
        <taxon>Bacillati</taxon>
        <taxon>Actinomycetota</taxon>
        <taxon>Actinomycetes</taxon>
        <taxon>Mycobacteriales</taxon>
        <taxon>Corynebacteriaceae</taxon>
        <taxon>Corynebacterium</taxon>
    </lineage>
</organism>
<name>A0A3M8K8B2_9CORY</name>
<dbReference type="Gene3D" id="1.10.10.10">
    <property type="entry name" value="Winged helix-like DNA-binding domain superfamily/Winged helix DNA-binding domain"/>
    <property type="match status" value="1"/>
</dbReference>
<evidence type="ECO:0000259" key="4">
    <source>
        <dbReference type="PROSITE" id="PS51118"/>
    </source>
</evidence>
<proteinExistence type="predicted"/>
<keyword evidence="1" id="KW-0805">Transcription regulation</keyword>
<dbReference type="InterPro" id="IPR002577">
    <property type="entry name" value="HTH_HxlR"/>
</dbReference>
<dbReference type="InterPro" id="IPR036390">
    <property type="entry name" value="WH_DNA-bd_sf"/>
</dbReference>
<evidence type="ECO:0000313" key="6">
    <source>
        <dbReference type="Proteomes" id="UP000266975"/>
    </source>
</evidence>
<comment type="caution">
    <text evidence="5">The sequence shown here is derived from an EMBL/GenBank/DDBJ whole genome shotgun (WGS) entry which is preliminary data.</text>
</comment>
<dbReference type="Pfam" id="PF01638">
    <property type="entry name" value="HxlR"/>
    <property type="match status" value="1"/>
</dbReference>
<evidence type="ECO:0000256" key="3">
    <source>
        <dbReference type="ARBA" id="ARBA00023163"/>
    </source>
</evidence>
<dbReference type="PROSITE" id="PS51118">
    <property type="entry name" value="HTH_HXLR"/>
    <property type="match status" value="1"/>
</dbReference>
<dbReference type="GO" id="GO:0003677">
    <property type="term" value="F:DNA binding"/>
    <property type="evidence" value="ECO:0007669"/>
    <property type="project" value="UniProtKB-KW"/>
</dbReference>
<reference evidence="5 6" key="1">
    <citation type="submission" date="2018-02" db="EMBL/GenBank/DDBJ databases">
        <title>Corynebacterium alimpuense sp. nov., a marine obligate actinomycete isolated from sediments of Valparaiso bay, Chile.</title>
        <authorList>
            <person name="Claverias F."/>
            <person name="Gonzales-Siles L."/>
            <person name="Salva-Serra F."/>
            <person name="Inganaes E."/>
            <person name="Molin K."/>
            <person name="Cumsille A."/>
            <person name="Undabarrena A."/>
            <person name="Couve E."/>
            <person name="Moore E.R.B."/>
            <person name="Gomila M."/>
            <person name="Camara B."/>
        </authorList>
    </citation>
    <scope>NUCLEOTIDE SEQUENCE [LARGE SCALE GENOMIC DNA]</scope>
    <source>
        <strain evidence="5 6">CCUG 69366</strain>
    </source>
</reference>
<keyword evidence="3" id="KW-0804">Transcription</keyword>
<keyword evidence="6" id="KW-1185">Reference proteome</keyword>
<dbReference type="InterPro" id="IPR036388">
    <property type="entry name" value="WH-like_DNA-bd_sf"/>
</dbReference>
<keyword evidence="2" id="KW-0238">DNA-binding</keyword>
<dbReference type="Proteomes" id="UP000266975">
    <property type="component" value="Unassembled WGS sequence"/>
</dbReference>
<protein>
    <submittedName>
        <fullName evidence="5">Transcriptional regulator</fullName>
    </submittedName>
</protein>
<evidence type="ECO:0000313" key="5">
    <source>
        <dbReference type="EMBL" id="RNE49461.1"/>
    </source>
</evidence>
<dbReference type="EMBL" id="PTJO01000003">
    <property type="protein sequence ID" value="RNE49461.1"/>
    <property type="molecule type" value="Genomic_DNA"/>
</dbReference>
<dbReference type="AlphaFoldDB" id="A0A3M8K8B2"/>
<feature type="domain" description="HTH hxlR-type" evidence="4">
    <location>
        <begin position="15"/>
        <end position="113"/>
    </location>
</feature>
<sequence length="122" mass="13555">MSDGASGFDPFDRDCPSRGLLHTIGDKWVILIIVALESSPLRYGEIERKVDGISPKMLSIWLHALVNDGLIRRTAHDEIPPRVVYELTALGHTLLPLAQASVDWASENMKLVAEHRRVLGDC</sequence>
<dbReference type="PANTHER" id="PTHR33204">
    <property type="entry name" value="TRANSCRIPTIONAL REGULATOR, MARR FAMILY"/>
    <property type="match status" value="1"/>
</dbReference>
<dbReference type="OrthoDB" id="370168at2"/>
<dbReference type="SUPFAM" id="SSF46785">
    <property type="entry name" value="Winged helix' DNA-binding domain"/>
    <property type="match status" value="1"/>
</dbReference>
<dbReference type="RefSeq" id="WP_123047507.1">
    <property type="nucleotide sequence ID" value="NZ_PTJO01000003.1"/>
</dbReference>